<dbReference type="EMBL" id="JBHSFP010000001">
    <property type="protein sequence ID" value="MFC4529266.1"/>
    <property type="molecule type" value="Genomic_DNA"/>
</dbReference>
<feature type="region of interest" description="Disordered" evidence="1">
    <location>
        <begin position="330"/>
        <end position="377"/>
    </location>
</feature>
<dbReference type="Proteomes" id="UP001596004">
    <property type="component" value="Unassembled WGS sequence"/>
</dbReference>
<dbReference type="Gene3D" id="3.20.20.80">
    <property type="entry name" value="Glycosidases"/>
    <property type="match status" value="1"/>
</dbReference>
<evidence type="ECO:0000313" key="2">
    <source>
        <dbReference type="EMBL" id="MFC4529266.1"/>
    </source>
</evidence>
<evidence type="ECO:0000313" key="3">
    <source>
        <dbReference type="Proteomes" id="UP001596004"/>
    </source>
</evidence>
<evidence type="ECO:0008006" key="4">
    <source>
        <dbReference type="Google" id="ProtNLM"/>
    </source>
</evidence>
<sequence>MSAVHVARWWRLAVVLLSVPPLLLVASGAWLLLIGAGAPAPRPHPAGQDALWLGHAWVDGRNGEPELAALAGRIRGGGIGDVYLHAGPLDYDGALPASRYPRAAWAVGALHRAVPGLRVHAWLGQLVDPGKLDLASPSVRAGVVRSATQAMAAGFDGVHYNFEPTPDGDRGLLELLDATRAAVPRGQGVLSMSVHHIEPLPGVALAGNALLGHPKWWTPGYLTEVARRVDQVAVMSYDTAQPTEALYTGYVRRQTELALAAVPPGTRLVMGLPAYHDDNLLRHASAETVAAAVRGVRLGLGTDARPGFGVALYADFAATAADWASYQRDWEGTRPASSGNAQTSTAFPGRAPPPPRGGQEAEGRLLTVWPPLSQPRP</sequence>
<feature type="compositionally biased region" description="Polar residues" evidence="1">
    <location>
        <begin position="335"/>
        <end position="346"/>
    </location>
</feature>
<keyword evidence="3" id="KW-1185">Reference proteome</keyword>
<evidence type="ECO:0000256" key="1">
    <source>
        <dbReference type="SAM" id="MobiDB-lite"/>
    </source>
</evidence>
<name>A0ABV9C8D6_9ACTN</name>
<organism evidence="2 3">
    <name type="scientific">Sphaerisporangium dianthi</name>
    <dbReference type="NCBI Taxonomy" id="1436120"/>
    <lineage>
        <taxon>Bacteria</taxon>
        <taxon>Bacillati</taxon>
        <taxon>Actinomycetota</taxon>
        <taxon>Actinomycetes</taxon>
        <taxon>Streptosporangiales</taxon>
        <taxon>Streptosporangiaceae</taxon>
        <taxon>Sphaerisporangium</taxon>
    </lineage>
</organism>
<dbReference type="RefSeq" id="WP_380835656.1">
    <property type="nucleotide sequence ID" value="NZ_JBHSFP010000001.1"/>
</dbReference>
<gene>
    <name evidence="2" type="ORF">ACFO60_00710</name>
</gene>
<comment type="caution">
    <text evidence="2">The sequence shown here is derived from an EMBL/GenBank/DDBJ whole genome shotgun (WGS) entry which is preliminary data.</text>
</comment>
<proteinExistence type="predicted"/>
<protein>
    <recommendedName>
        <fullName evidence="4">GH18 domain-containing protein</fullName>
    </recommendedName>
</protein>
<reference evidence="3" key="1">
    <citation type="journal article" date="2019" name="Int. J. Syst. Evol. Microbiol.">
        <title>The Global Catalogue of Microorganisms (GCM) 10K type strain sequencing project: providing services to taxonomists for standard genome sequencing and annotation.</title>
        <authorList>
            <consortium name="The Broad Institute Genomics Platform"/>
            <consortium name="The Broad Institute Genome Sequencing Center for Infectious Disease"/>
            <person name="Wu L."/>
            <person name="Ma J."/>
        </authorList>
    </citation>
    <scope>NUCLEOTIDE SEQUENCE [LARGE SCALE GENOMIC DNA]</scope>
    <source>
        <strain evidence="3">CGMCC 4.7132</strain>
    </source>
</reference>
<accession>A0ABV9C8D6</accession>
<dbReference type="InterPro" id="IPR017853">
    <property type="entry name" value="GH"/>
</dbReference>
<dbReference type="SUPFAM" id="SSF51445">
    <property type="entry name" value="(Trans)glycosidases"/>
    <property type="match status" value="1"/>
</dbReference>